<dbReference type="InterPro" id="IPR036291">
    <property type="entry name" value="NAD(P)-bd_dom_sf"/>
</dbReference>
<dbReference type="PANTHER" id="PTHR43976">
    <property type="entry name" value="SHORT CHAIN DEHYDROGENASE"/>
    <property type="match status" value="1"/>
</dbReference>
<keyword evidence="6" id="KW-1185">Reference proteome</keyword>
<evidence type="ECO:0000256" key="2">
    <source>
        <dbReference type="ARBA" id="ARBA00023002"/>
    </source>
</evidence>
<evidence type="ECO:0000256" key="3">
    <source>
        <dbReference type="RuleBase" id="RU000363"/>
    </source>
</evidence>
<dbReference type="Proteomes" id="UP001571476">
    <property type="component" value="Unassembled WGS sequence"/>
</dbReference>
<gene>
    <name evidence="5" type="ORF">ACEG43_42395</name>
</gene>
<evidence type="ECO:0000313" key="6">
    <source>
        <dbReference type="Proteomes" id="UP001571476"/>
    </source>
</evidence>
<proteinExistence type="inferred from homology"/>
<feature type="domain" description="Ketoreductase" evidence="4">
    <location>
        <begin position="10"/>
        <end position="196"/>
    </location>
</feature>
<dbReference type="Gene3D" id="3.40.50.720">
    <property type="entry name" value="NAD(P)-binding Rossmann-like Domain"/>
    <property type="match status" value="1"/>
</dbReference>
<dbReference type="CDD" id="cd05374">
    <property type="entry name" value="17beta-HSD-like_SDR_c"/>
    <property type="match status" value="1"/>
</dbReference>
<accession>A0ABV4SWP2</accession>
<evidence type="ECO:0000259" key="4">
    <source>
        <dbReference type="SMART" id="SM00822"/>
    </source>
</evidence>
<evidence type="ECO:0000313" key="5">
    <source>
        <dbReference type="EMBL" id="MFA3842730.1"/>
    </source>
</evidence>
<comment type="similarity">
    <text evidence="1 3">Belongs to the short-chain dehydrogenases/reductases (SDR) family.</text>
</comment>
<dbReference type="PANTHER" id="PTHR43976:SF16">
    <property type="entry name" value="SHORT-CHAIN DEHYDROGENASE_REDUCTASE FAMILY PROTEIN"/>
    <property type="match status" value="1"/>
</dbReference>
<evidence type="ECO:0000256" key="1">
    <source>
        <dbReference type="ARBA" id="ARBA00006484"/>
    </source>
</evidence>
<comment type="caution">
    <text evidence="5">The sequence shown here is derived from an EMBL/GenBank/DDBJ whole genome shotgun (WGS) entry which is preliminary data.</text>
</comment>
<dbReference type="InterPro" id="IPR057326">
    <property type="entry name" value="KR_dom"/>
</dbReference>
<dbReference type="SMART" id="SM00822">
    <property type="entry name" value="PKS_KR"/>
    <property type="match status" value="1"/>
</dbReference>
<dbReference type="SUPFAM" id="SSF51735">
    <property type="entry name" value="NAD(P)-binding Rossmann-fold domains"/>
    <property type="match status" value="1"/>
</dbReference>
<protein>
    <submittedName>
        <fullName evidence="5">SDR family NAD(P)-dependent oxidoreductase</fullName>
    </submittedName>
</protein>
<name>A0ABV4SWP2_9ACTN</name>
<dbReference type="InterPro" id="IPR002347">
    <property type="entry name" value="SDR_fam"/>
</dbReference>
<reference evidence="5 6" key="1">
    <citation type="submission" date="2024-08" db="EMBL/GenBank/DDBJ databases">
        <title>Genome sequence of Streptomyces aureus CACIA-1.46HGO.</title>
        <authorList>
            <person name="Evangelista-Martinez Z."/>
        </authorList>
    </citation>
    <scope>NUCLEOTIDE SEQUENCE [LARGE SCALE GENOMIC DNA]</scope>
    <source>
        <strain evidence="5 6">CACIA-1.46HGO</strain>
    </source>
</reference>
<dbReference type="Pfam" id="PF00106">
    <property type="entry name" value="adh_short"/>
    <property type="match status" value="1"/>
</dbReference>
<dbReference type="RefSeq" id="WP_372566645.1">
    <property type="nucleotide sequence ID" value="NZ_JBGOSP010000043.1"/>
</dbReference>
<dbReference type="PRINTS" id="PR00081">
    <property type="entry name" value="GDHRDH"/>
</dbReference>
<sequence>MNEDVRTTQQVWFITGSSRGFGRALVTAVLDAGDLVVATARRPEALAKELAEYGHRVLALPLDVTSPDAARAAVDAALARFGRIDVLVNNAGYANVSPVETSDDDDFRAQFETNFWGVYNVTKAALPTLRRQGSGTVVQFSSVGGRVGGSPGIASYQAAKFAVDGFSRVLAAEAAPFGVQVMVVEPSGFATDWAGSSMTVHPVPDAYDETVGAMNRRVRQGTSGGAGDPERAAAIIVRTVRRGRVPGHLLLGVNAVTMALDYSRRQLAEAGAWEQVSRSADFVEPYPVDLPPQAEHAIP</sequence>
<keyword evidence="2" id="KW-0560">Oxidoreductase</keyword>
<dbReference type="InterPro" id="IPR051911">
    <property type="entry name" value="SDR_oxidoreductase"/>
</dbReference>
<organism evidence="5 6">
    <name type="scientific">Streptomyces aureus</name>
    <dbReference type="NCBI Taxonomy" id="193461"/>
    <lineage>
        <taxon>Bacteria</taxon>
        <taxon>Bacillati</taxon>
        <taxon>Actinomycetota</taxon>
        <taxon>Actinomycetes</taxon>
        <taxon>Kitasatosporales</taxon>
        <taxon>Streptomycetaceae</taxon>
        <taxon>Streptomyces</taxon>
    </lineage>
</organism>
<dbReference type="PRINTS" id="PR00080">
    <property type="entry name" value="SDRFAMILY"/>
</dbReference>
<dbReference type="EMBL" id="JBGOSP010000043">
    <property type="protein sequence ID" value="MFA3842730.1"/>
    <property type="molecule type" value="Genomic_DNA"/>
</dbReference>